<protein>
    <submittedName>
        <fullName evidence="2">Uncharacterized protein</fullName>
    </submittedName>
</protein>
<proteinExistence type="predicted"/>
<feature type="compositionally biased region" description="Polar residues" evidence="1">
    <location>
        <begin position="167"/>
        <end position="178"/>
    </location>
</feature>
<evidence type="ECO:0000313" key="3">
    <source>
        <dbReference type="Proteomes" id="UP000030745"/>
    </source>
</evidence>
<feature type="region of interest" description="Disordered" evidence="1">
    <location>
        <begin position="167"/>
        <end position="240"/>
    </location>
</feature>
<feature type="region of interest" description="Disordered" evidence="1">
    <location>
        <begin position="47"/>
        <end position="78"/>
    </location>
</feature>
<dbReference type="KEGG" id="spar:SPRG_12084"/>
<dbReference type="VEuPathDB" id="FungiDB:SPRG_12084"/>
<keyword evidence="3" id="KW-1185">Reference proteome</keyword>
<dbReference type="OrthoDB" id="10395947at2759"/>
<sequence>MARCKTRLACKSLDELMEPLHLAQCAKCHRPIHKAHIDRHMQQCNVRHHAPPRASDIQSAATQLASPHEQDASPSFVPNSGETFPVLLPMHELKALAFTPPSRPNLHTTLQVEATRQILFGQTTVAKRKLPKGEKPPTPKRHHVATLPASTPAKPALPRIKPVTLTAQAQSGALSTKPATKPDAKRGQKTSPRPQTTLATIAPAKARLSKKARTVSPKVVRVPPSAPRKAMPPSKAAMPRSVGRVVPPPLLAFPKHVGLLPPTPVGILPRLLSPTMSLTPHKKTPRTTFRPELLHRAYTALPTLLSWSQDDPDMIQMPPSLAASSPPNTPSSRSSDLLLQTLLLQDI</sequence>
<organism evidence="2 3">
    <name type="scientific">Saprolegnia parasitica (strain CBS 223.65)</name>
    <dbReference type="NCBI Taxonomy" id="695850"/>
    <lineage>
        <taxon>Eukaryota</taxon>
        <taxon>Sar</taxon>
        <taxon>Stramenopiles</taxon>
        <taxon>Oomycota</taxon>
        <taxon>Saprolegniomycetes</taxon>
        <taxon>Saprolegniales</taxon>
        <taxon>Saprolegniaceae</taxon>
        <taxon>Saprolegnia</taxon>
    </lineage>
</organism>
<dbReference type="EMBL" id="KK583275">
    <property type="protein sequence ID" value="KDO22097.1"/>
    <property type="molecule type" value="Genomic_DNA"/>
</dbReference>
<dbReference type="Proteomes" id="UP000030745">
    <property type="component" value="Unassembled WGS sequence"/>
</dbReference>
<gene>
    <name evidence="2" type="ORF">SPRG_12084</name>
</gene>
<dbReference type="OMA" id="CKTRLAC"/>
<name>A0A067C5M2_SAPPC</name>
<reference evidence="2 3" key="1">
    <citation type="journal article" date="2013" name="PLoS Genet.">
        <title>Distinctive expansion of potential virulence genes in the genome of the oomycete fish pathogen Saprolegnia parasitica.</title>
        <authorList>
            <person name="Jiang R.H."/>
            <person name="de Bruijn I."/>
            <person name="Haas B.J."/>
            <person name="Belmonte R."/>
            <person name="Lobach L."/>
            <person name="Christie J."/>
            <person name="van den Ackerveken G."/>
            <person name="Bottin A."/>
            <person name="Bulone V."/>
            <person name="Diaz-Moreno S.M."/>
            <person name="Dumas B."/>
            <person name="Fan L."/>
            <person name="Gaulin E."/>
            <person name="Govers F."/>
            <person name="Grenville-Briggs L.J."/>
            <person name="Horner N.R."/>
            <person name="Levin J.Z."/>
            <person name="Mammella M."/>
            <person name="Meijer H.J."/>
            <person name="Morris P."/>
            <person name="Nusbaum C."/>
            <person name="Oome S."/>
            <person name="Phillips A.J."/>
            <person name="van Rooyen D."/>
            <person name="Rzeszutek E."/>
            <person name="Saraiva M."/>
            <person name="Secombes C.J."/>
            <person name="Seidl M.F."/>
            <person name="Snel B."/>
            <person name="Stassen J.H."/>
            <person name="Sykes S."/>
            <person name="Tripathy S."/>
            <person name="van den Berg H."/>
            <person name="Vega-Arreguin J.C."/>
            <person name="Wawra S."/>
            <person name="Young S.K."/>
            <person name="Zeng Q."/>
            <person name="Dieguez-Uribeondo J."/>
            <person name="Russ C."/>
            <person name="Tyler B.M."/>
            <person name="van West P."/>
        </authorList>
    </citation>
    <scope>NUCLEOTIDE SEQUENCE [LARGE SCALE GENOMIC DNA]</scope>
    <source>
        <strain evidence="2 3">CBS 223.65</strain>
    </source>
</reference>
<feature type="region of interest" description="Disordered" evidence="1">
    <location>
        <begin position="315"/>
        <end position="336"/>
    </location>
</feature>
<feature type="compositionally biased region" description="Low complexity" evidence="1">
    <location>
        <begin position="318"/>
        <end position="336"/>
    </location>
</feature>
<evidence type="ECO:0000313" key="2">
    <source>
        <dbReference type="EMBL" id="KDO22097.1"/>
    </source>
</evidence>
<feature type="region of interest" description="Disordered" evidence="1">
    <location>
        <begin position="126"/>
        <end position="145"/>
    </location>
</feature>
<evidence type="ECO:0000256" key="1">
    <source>
        <dbReference type="SAM" id="MobiDB-lite"/>
    </source>
</evidence>
<dbReference type="GeneID" id="24134081"/>
<feature type="compositionally biased region" description="Polar residues" evidence="1">
    <location>
        <begin position="56"/>
        <end position="65"/>
    </location>
</feature>
<accession>A0A067C5M2</accession>
<dbReference type="RefSeq" id="XP_012207239.1">
    <property type="nucleotide sequence ID" value="XM_012351849.1"/>
</dbReference>
<dbReference type="AlphaFoldDB" id="A0A067C5M2"/>
<feature type="compositionally biased region" description="Polar residues" evidence="1">
    <location>
        <begin position="189"/>
        <end position="199"/>
    </location>
</feature>